<dbReference type="AlphaFoldDB" id="I1YKY8"/>
<reference evidence="2 3" key="1">
    <citation type="journal article" date="2012" name="J. Bacteriol.">
        <title>Complete genome sequences of Methylophaga sp. strain JAM1 and Methylophaga sp. strain JAM7.</title>
        <authorList>
            <person name="Villeneuve C."/>
            <person name="Martineau C."/>
            <person name="Mauffrey F."/>
            <person name="Villemur R."/>
        </authorList>
    </citation>
    <scope>NUCLEOTIDE SEQUENCE [LARGE SCALE GENOMIC DNA]</scope>
    <source>
        <strain evidence="2 3">JAM7</strain>
    </source>
</reference>
<evidence type="ECO:0000313" key="3">
    <source>
        <dbReference type="Proteomes" id="UP000009145"/>
    </source>
</evidence>
<name>I1YKY8_METFJ</name>
<dbReference type="PATRIC" id="fig|754477.3.peg.2414"/>
<dbReference type="eggNOG" id="ENOG5032U4W">
    <property type="taxonomic scope" value="Bacteria"/>
</dbReference>
<protein>
    <recommendedName>
        <fullName evidence="4">Sn-glycerol-3-phosphate transporter</fullName>
    </recommendedName>
</protein>
<evidence type="ECO:0000313" key="2">
    <source>
        <dbReference type="EMBL" id="AFJ03581.1"/>
    </source>
</evidence>
<dbReference type="EMBL" id="CP003380">
    <property type="protein sequence ID" value="AFJ03581.1"/>
    <property type="molecule type" value="Genomic_DNA"/>
</dbReference>
<evidence type="ECO:0000256" key="1">
    <source>
        <dbReference type="SAM" id="SignalP"/>
    </source>
</evidence>
<sequence length="176" mass="19957" precursor="true">MLRLLLFVQIGLFASTGQAGGLIQPGDRLLAQTSVWTAHYDPESDHNNHQRLINLEYYFAPQTRPYQIDFGDWRDDLQWLAGAATFRNSFDQQSQYVYGGSRYDLPVSQFSNVYIKVTAGLLHGYRGEYQDKVPFNSLGIAPVILPAVGWQYRRANVELVPFGTAGMTMNVGWIFD</sequence>
<keyword evidence="1" id="KW-0732">Signal</keyword>
<dbReference type="RefSeq" id="WP_014704999.1">
    <property type="nucleotide sequence ID" value="NC_017856.1"/>
</dbReference>
<dbReference type="OrthoDB" id="8561992at2"/>
<dbReference type="HOGENOM" id="CLU_129235_0_0_6"/>
<keyword evidence="3" id="KW-1185">Reference proteome</keyword>
<proteinExistence type="predicted"/>
<gene>
    <name evidence="2" type="ordered locus">Q7C_2456</name>
</gene>
<feature type="signal peptide" evidence="1">
    <location>
        <begin position="1"/>
        <end position="19"/>
    </location>
</feature>
<dbReference type="Gene3D" id="2.40.160.20">
    <property type="match status" value="1"/>
</dbReference>
<evidence type="ECO:0008006" key="4">
    <source>
        <dbReference type="Google" id="ProtNLM"/>
    </source>
</evidence>
<feature type="chain" id="PRO_5003654672" description="Sn-glycerol-3-phosphate transporter" evidence="1">
    <location>
        <begin position="20"/>
        <end position="176"/>
    </location>
</feature>
<accession>I1YKY8</accession>
<organism evidence="2 3">
    <name type="scientific">Methylophaga frappieri (strain ATCC BAA-2434 / DSM 25690 / JAM7)</name>
    <dbReference type="NCBI Taxonomy" id="754477"/>
    <lineage>
        <taxon>Bacteria</taxon>
        <taxon>Pseudomonadati</taxon>
        <taxon>Pseudomonadota</taxon>
        <taxon>Gammaproteobacteria</taxon>
        <taxon>Thiotrichales</taxon>
        <taxon>Piscirickettsiaceae</taxon>
        <taxon>Methylophaga</taxon>
    </lineage>
</organism>
<dbReference type="KEGG" id="mec:Q7C_2456"/>
<dbReference type="Proteomes" id="UP000009145">
    <property type="component" value="Chromosome"/>
</dbReference>
<dbReference type="STRING" id="754477.Q7C_2456"/>